<dbReference type="InterPro" id="IPR012353">
    <property type="entry name" value="UCP015244"/>
</dbReference>
<dbReference type="InterPro" id="IPR032622">
    <property type="entry name" value="UCP01524_HTH"/>
</dbReference>
<sequence length="425" mass="48075">MPNLHSFLQRLFPICRSITGNGVRQTLSILKEELPGLQIHEVPSGSQVFDWTVPDEWNITGARLTGPDGEVIADFSHCNLHVVGYSEPVDLMLSLEDLQEHLYSRPDLPEAIPYVTSYYARRWGFCLKHSVREKLKPGMYHAVIKSTLAPGHLTYGELVLPGHSEKEVFLSTYVCHPSMANNELSGPVVAMALARWLQTAPRRYTYRFVFVPETIGSITYLSKNYLQLRERVVAGFNLTCLGDDRAYSYLPSRKGNTLADKAALHVLQHFAPDFVRYTFHDRGSDERQYCSPGIDLPLCSVMRTKYHVFPEYHTSLDDCSLVTEQGLHGGFEIMRKVLASIEENVTYQCKVLCEPQLGKRGLYPTLSTRYSCTEQVDLMMDLLAYADGSMSLLDEAEIVGADVFRCGDVMRQLEEQGVVIRKMDD</sequence>
<reference evidence="4" key="1">
    <citation type="submission" date="2016-08" db="EMBL/GenBank/DDBJ databases">
        <authorList>
            <person name="Seilhamer J.J."/>
        </authorList>
    </citation>
    <scope>NUCLEOTIDE SEQUENCE</scope>
    <source>
        <strain evidence="4">86-1</strain>
    </source>
</reference>
<dbReference type="Pfam" id="PF16254">
    <property type="entry name" value="DUF4910"/>
    <property type="match status" value="1"/>
</dbReference>
<dbReference type="Gene3D" id="3.50.30.90">
    <property type="match status" value="1"/>
</dbReference>
<evidence type="ECO:0008006" key="5">
    <source>
        <dbReference type="Google" id="ProtNLM"/>
    </source>
</evidence>
<organism evidence="4">
    <name type="scientific">uncultured Desulfovibrio sp</name>
    <dbReference type="NCBI Taxonomy" id="167968"/>
    <lineage>
        <taxon>Bacteria</taxon>
        <taxon>Pseudomonadati</taxon>
        <taxon>Thermodesulfobacteriota</taxon>
        <taxon>Desulfovibrionia</taxon>
        <taxon>Desulfovibrionales</taxon>
        <taxon>Desulfovibrionaceae</taxon>
        <taxon>Desulfovibrio</taxon>
        <taxon>environmental samples</taxon>
    </lineage>
</organism>
<dbReference type="InterPro" id="IPR032610">
    <property type="entry name" value="DUF2172"/>
</dbReference>
<feature type="domain" description="UCP01524 winged helix-turn-helix" evidence="2">
    <location>
        <begin position="347"/>
        <end position="419"/>
    </location>
</feature>
<dbReference type="Pfam" id="PF09940">
    <property type="entry name" value="DUF2172"/>
    <property type="match status" value="1"/>
</dbReference>
<dbReference type="CDD" id="cd05644">
    <property type="entry name" value="M28_like"/>
    <property type="match status" value="1"/>
</dbReference>
<dbReference type="RefSeq" id="WP_179980292.1">
    <property type="nucleotide sequence ID" value="NZ_LT608333.1"/>
</dbReference>
<evidence type="ECO:0000313" key="4">
    <source>
        <dbReference type="EMBL" id="SCM72607.1"/>
    </source>
</evidence>
<dbReference type="InterPro" id="IPR036388">
    <property type="entry name" value="WH-like_DNA-bd_sf"/>
</dbReference>
<evidence type="ECO:0000259" key="2">
    <source>
        <dbReference type="Pfam" id="PF16221"/>
    </source>
</evidence>
<feature type="domain" description="DUF4910" evidence="3">
    <location>
        <begin position="5"/>
        <end position="344"/>
    </location>
</feature>
<dbReference type="Pfam" id="PF16221">
    <property type="entry name" value="HTH_47"/>
    <property type="match status" value="1"/>
</dbReference>
<dbReference type="InterPro" id="IPR032589">
    <property type="entry name" value="DUF4910"/>
</dbReference>
<dbReference type="PIRSF" id="PIRSF015244">
    <property type="entry name" value="UCP015244"/>
    <property type="match status" value="1"/>
</dbReference>
<evidence type="ECO:0000259" key="1">
    <source>
        <dbReference type="Pfam" id="PF09940"/>
    </source>
</evidence>
<feature type="domain" description="DUF2172" evidence="1">
    <location>
        <begin position="56"/>
        <end position="147"/>
    </location>
</feature>
<gene>
    <name evidence="4" type="ORF">KL86DES1_20728</name>
</gene>
<evidence type="ECO:0000259" key="3">
    <source>
        <dbReference type="Pfam" id="PF16254"/>
    </source>
</evidence>
<accession>A0A212L555</accession>
<proteinExistence type="predicted"/>
<dbReference type="Gene3D" id="1.10.10.10">
    <property type="entry name" value="Winged helix-like DNA-binding domain superfamily/Winged helix DNA-binding domain"/>
    <property type="match status" value="1"/>
</dbReference>
<dbReference type="EMBL" id="FMJC01000002">
    <property type="protein sequence ID" value="SCM72607.1"/>
    <property type="molecule type" value="Genomic_DNA"/>
</dbReference>
<dbReference type="AlphaFoldDB" id="A0A212L555"/>
<protein>
    <recommendedName>
        <fullName evidence="5">Polysaccharide biosynthesis protein with aminopeptidase-like domain</fullName>
    </recommendedName>
</protein>
<dbReference type="SUPFAM" id="SSF53187">
    <property type="entry name" value="Zn-dependent exopeptidases"/>
    <property type="match status" value="1"/>
</dbReference>
<dbReference type="Gene3D" id="3.40.630.10">
    <property type="entry name" value="Zn peptidases"/>
    <property type="match status" value="1"/>
</dbReference>
<name>A0A212L555_9BACT</name>